<organism evidence="2 3">
    <name type="scientific">Wandonia haliotis</name>
    <dbReference type="NCBI Taxonomy" id="574963"/>
    <lineage>
        <taxon>Bacteria</taxon>
        <taxon>Pseudomonadati</taxon>
        <taxon>Bacteroidota</taxon>
        <taxon>Flavobacteriia</taxon>
        <taxon>Flavobacteriales</taxon>
        <taxon>Crocinitomicaceae</taxon>
        <taxon>Wandonia</taxon>
    </lineage>
</organism>
<keyword evidence="3" id="KW-1185">Reference proteome</keyword>
<dbReference type="Proteomes" id="UP001501126">
    <property type="component" value="Unassembled WGS sequence"/>
</dbReference>
<evidence type="ECO:0000313" key="2">
    <source>
        <dbReference type="EMBL" id="GAA0875802.1"/>
    </source>
</evidence>
<dbReference type="Gene3D" id="1.20.120.450">
    <property type="entry name" value="dinb family like domain"/>
    <property type="match status" value="1"/>
</dbReference>
<dbReference type="RefSeq" id="WP_343787662.1">
    <property type="nucleotide sequence ID" value="NZ_BAAAFH010000011.1"/>
</dbReference>
<feature type="domain" description="DinB-like" evidence="1">
    <location>
        <begin position="11"/>
        <end position="138"/>
    </location>
</feature>
<dbReference type="EMBL" id="BAAAFH010000011">
    <property type="protein sequence ID" value="GAA0875802.1"/>
    <property type="molecule type" value="Genomic_DNA"/>
</dbReference>
<protein>
    <submittedName>
        <fullName evidence="2">DinB family protein</fullName>
    </submittedName>
</protein>
<dbReference type="InterPro" id="IPR034660">
    <property type="entry name" value="DinB/YfiT-like"/>
</dbReference>
<evidence type="ECO:0000313" key="3">
    <source>
        <dbReference type="Proteomes" id="UP001501126"/>
    </source>
</evidence>
<accession>A0ABN1MRE7</accession>
<comment type="caution">
    <text evidence="2">The sequence shown here is derived from an EMBL/GenBank/DDBJ whole genome shotgun (WGS) entry which is preliminary data.</text>
</comment>
<reference evidence="2 3" key="1">
    <citation type="journal article" date="2019" name="Int. J. Syst. Evol. Microbiol.">
        <title>The Global Catalogue of Microorganisms (GCM) 10K type strain sequencing project: providing services to taxonomists for standard genome sequencing and annotation.</title>
        <authorList>
            <consortium name="The Broad Institute Genomics Platform"/>
            <consortium name="The Broad Institute Genome Sequencing Center for Infectious Disease"/>
            <person name="Wu L."/>
            <person name="Ma J."/>
        </authorList>
    </citation>
    <scope>NUCLEOTIDE SEQUENCE [LARGE SCALE GENOMIC DNA]</scope>
    <source>
        <strain evidence="2 3">JCM 16083</strain>
    </source>
</reference>
<dbReference type="SUPFAM" id="SSF109854">
    <property type="entry name" value="DinB/YfiT-like putative metalloenzymes"/>
    <property type="match status" value="1"/>
</dbReference>
<sequence>MTETDLILLNFQEIRRRSIALWEGLPENFHFWKPDEKAMTAIDMIRHVIGADYGWNIIINRGDMSSYQSPWENKPYQSVQEELDFALPYRQEFLKTVRSFSAEDLNTIEIIHPGTTIKRKLGDYLLRIGYHESVHAGQFLSYLRAMEVERPFIWD</sequence>
<proteinExistence type="predicted"/>
<dbReference type="Pfam" id="PF12867">
    <property type="entry name" value="DinB_2"/>
    <property type="match status" value="1"/>
</dbReference>
<dbReference type="InterPro" id="IPR024775">
    <property type="entry name" value="DinB-like"/>
</dbReference>
<evidence type="ECO:0000259" key="1">
    <source>
        <dbReference type="Pfam" id="PF12867"/>
    </source>
</evidence>
<gene>
    <name evidence="2" type="ORF">GCM10009118_22110</name>
</gene>
<name>A0ABN1MRE7_9FLAO</name>